<feature type="transmembrane region" description="Helical" evidence="2">
    <location>
        <begin position="183"/>
        <end position="203"/>
    </location>
</feature>
<dbReference type="EMBL" id="RSAS01000120">
    <property type="protein sequence ID" value="RRR76425.1"/>
    <property type="molecule type" value="Genomic_DNA"/>
</dbReference>
<proteinExistence type="predicted"/>
<dbReference type="Gene3D" id="2.30.30.40">
    <property type="entry name" value="SH3 Domains"/>
    <property type="match status" value="1"/>
</dbReference>
<comment type="caution">
    <text evidence="3">The sequence shown here is derived from an EMBL/GenBank/DDBJ whole genome shotgun (WGS) entry which is preliminary data.</text>
</comment>
<sequence>MTTERPNPPEPEAKPSTALQRITRRRDLAQTPTHDPRVPREQVAALTEALGNSEHPLHASAVDELVALGPAAVPALCQVLNSRQSWLSIYRAAEAAGRIANGGATGALIHALNHPNSNVRWSAVRALAQIGDVRALLELRRVAQHDQGRTSWGEAVADTAQSALGELGQRSVWGQSIELIKTAVVAVMMILALALAFSVVSTLRDEMDRFGRVIPGQSQIPALSLPTVAPAATSTSVPAATTVPAVVVEPTSVPPSTPPELATFTGTVLQGANIRPFPSTENQAVGRVATGDEIIFLARTPNSDWYFVRLGEQHSDTSSIASADGAGWISSALVTVPGGELPVREL</sequence>
<evidence type="ECO:0000256" key="1">
    <source>
        <dbReference type="SAM" id="MobiDB-lite"/>
    </source>
</evidence>
<dbReference type="SUPFAM" id="SSF48371">
    <property type="entry name" value="ARM repeat"/>
    <property type="match status" value="1"/>
</dbReference>
<dbReference type="InterPro" id="IPR011989">
    <property type="entry name" value="ARM-like"/>
</dbReference>
<dbReference type="InterPro" id="IPR016024">
    <property type="entry name" value="ARM-type_fold"/>
</dbReference>
<name>A0A426U875_9CHLR</name>
<feature type="compositionally biased region" description="Pro residues" evidence="1">
    <location>
        <begin position="1"/>
        <end position="10"/>
    </location>
</feature>
<accession>A0A426U875</accession>
<evidence type="ECO:0000256" key="2">
    <source>
        <dbReference type="SAM" id="Phobius"/>
    </source>
</evidence>
<gene>
    <name evidence="3" type="ORF">EI684_03000</name>
</gene>
<organism evidence="3 4">
    <name type="scientific">Candidatus Viridilinea halotolerans</name>
    <dbReference type="NCBI Taxonomy" id="2491704"/>
    <lineage>
        <taxon>Bacteria</taxon>
        <taxon>Bacillati</taxon>
        <taxon>Chloroflexota</taxon>
        <taxon>Chloroflexia</taxon>
        <taxon>Chloroflexales</taxon>
        <taxon>Chloroflexineae</taxon>
        <taxon>Oscillochloridaceae</taxon>
        <taxon>Candidatus Viridilinea</taxon>
    </lineage>
</organism>
<dbReference type="InterPro" id="IPR004155">
    <property type="entry name" value="PBS_lyase_HEAT"/>
</dbReference>
<keyword evidence="2" id="KW-0812">Transmembrane</keyword>
<dbReference type="SMART" id="SM00567">
    <property type="entry name" value="EZ_HEAT"/>
    <property type="match status" value="3"/>
</dbReference>
<reference evidence="3 4" key="1">
    <citation type="submission" date="2018-12" db="EMBL/GenBank/DDBJ databases">
        <title>Genome Sequence of Candidatus Viridilinea halotolerans isolated from saline sulfide-rich spring.</title>
        <authorList>
            <person name="Grouzdev D.S."/>
            <person name="Burganskaya E.I."/>
            <person name="Krutkina M.S."/>
            <person name="Sukhacheva M.V."/>
            <person name="Gorlenko V.M."/>
        </authorList>
    </citation>
    <scope>NUCLEOTIDE SEQUENCE [LARGE SCALE GENOMIC DNA]</scope>
    <source>
        <strain evidence="3">Chok-6</strain>
    </source>
</reference>
<dbReference type="Pfam" id="PF13646">
    <property type="entry name" value="HEAT_2"/>
    <property type="match status" value="1"/>
</dbReference>
<keyword evidence="2" id="KW-0472">Membrane</keyword>
<dbReference type="Proteomes" id="UP000280307">
    <property type="component" value="Unassembled WGS sequence"/>
</dbReference>
<dbReference type="AlphaFoldDB" id="A0A426U875"/>
<protein>
    <submittedName>
        <fullName evidence="3">SH3 domain-containing protein</fullName>
    </submittedName>
</protein>
<keyword evidence="2" id="KW-1133">Transmembrane helix</keyword>
<feature type="region of interest" description="Disordered" evidence="1">
    <location>
        <begin position="1"/>
        <end position="39"/>
    </location>
</feature>
<evidence type="ECO:0000313" key="4">
    <source>
        <dbReference type="Proteomes" id="UP000280307"/>
    </source>
</evidence>
<evidence type="ECO:0000313" key="3">
    <source>
        <dbReference type="EMBL" id="RRR76425.1"/>
    </source>
</evidence>
<dbReference type="Gene3D" id="1.25.10.10">
    <property type="entry name" value="Leucine-rich Repeat Variant"/>
    <property type="match status" value="1"/>
</dbReference>